<protein>
    <recommendedName>
        <fullName evidence="3">Leucine-rich repeat domain-containing protein</fullName>
    </recommendedName>
</protein>
<sequence length="365" mass="41262">MSVCRCAYVVPDSYAKNIKIDEKQDILIPEDASLWEQFRDLRPRFVHYVGSNPAIFEFVKQVQAVCLRWQPLTGMRVEVSGLKNIVLQLVLTEPLRMRCNDLSFREIHLSLGDDFFIPHFSHGLPHMVIKADARTGRIPPLPALYNATHLTVNHPWNAQSQSGDVAFDCRQLLPFSHLQHLKLNGNMSMWSALSQFPLQKLEIANAPDLSDFPALTNIPSLQELSVAGCETEGSKHINLLSKHKQDLVVFFQNTVDKQVWQQAGYVYQQGEGQTTSADYNGLAQSVAPIDLSSVAWDEIDADDANTGPSLFERMRTESVSEFFGLKSKSEEDTDTVTDADTQEPSLFERMRTESVGDFFRNNKRK</sequence>
<organism evidence="1 2">
    <name type="scientific">Vitreoscilla massiliensis</name>
    <dbReference type="NCBI Taxonomy" id="1689272"/>
    <lineage>
        <taxon>Bacteria</taxon>
        <taxon>Pseudomonadati</taxon>
        <taxon>Pseudomonadota</taxon>
        <taxon>Betaproteobacteria</taxon>
        <taxon>Neisseriales</taxon>
        <taxon>Neisseriaceae</taxon>
        <taxon>Vitreoscilla</taxon>
    </lineage>
</organism>
<keyword evidence="2" id="KW-1185">Reference proteome</keyword>
<dbReference type="SUPFAM" id="SSF52058">
    <property type="entry name" value="L domain-like"/>
    <property type="match status" value="1"/>
</dbReference>
<accession>A0ABY4E3B5</accession>
<dbReference type="EMBL" id="CP091511">
    <property type="protein sequence ID" value="UOO89999.1"/>
    <property type="molecule type" value="Genomic_DNA"/>
</dbReference>
<evidence type="ECO:0000313" key="1">
    <source>
        <dbReference type="EMBL" id="UOO89999.1"/>
    </source>
</evidence>
<reference evidence="1 2" key="1">
    <citation type="journal article" date="2022" name="Res Sq">
        <title>Evolution of multicellular longitudinally dividing oral cavity symbionts (Neisseriaceae).</title>
        <authorList>
            <person name="Nyongesa S."/>
            <person name="Weber P."/>
            <person name="Bernet E."/>
            <person name="Pullido F."/>
            <person name="Nieckarz M."/>
            <person name="Delaby M."/>
            <person name="Nieves C."/>
            <person name="Viehboeck T."/>
            <person name="Krause N."/>
            <person name="Rivera-Millot A."/>
            <person name="Nakamura A."/>
            <person name="Vischer N."/>
            <person name="VanNieuwenhze M."/>
            <person name="Brun Y."/>
            <person name="Cava F."/>
            <person name="Bulgheresi S."/>
            <person name="Veyrier F."/>
        </authorList>
    </citation>
    <scope>NUCLEOTIDE SEQUENCE [LARGE SCALE GENOMIC DNA]</scope>
    <source>
        <strain evidence="1 2">SN4</strain>
    </source>
</reference>
<dbReference type="RefSeq" id="WP_058356097.1">
    <property type="nucleotide sequence ID" value="NZ_CABKVG010000008.1"/>
</dbReference>
<dbReference type="Gene3D" id="3.80.10.10">
    <property type="entry name" value="Ribonuclease Inhibitor"/>
    <property type="match status" value="1"/>
</dbReference>
<gene>
    <name evidence="1" type="ORF">LVJ82_03145</name>
</gene>
<evidence type="ECO:0000313" key="2">
    <source>
        <dbReference type="Proteomes" id="UP000832011"/>
    </source>
</evidence>
<dbReference type="Proteomes" id="UP000832011">
    <property type="component" value="Chromosome"/>
</dbReference>
<proteinExistence type="predicted"/>
<evidence type="ECO:0008006" key="3">
    <source>
        <dbReference type="Google" id="ProtNLM"/>
    </source>
</evidence>
<dbReference type="InterPro" id="IPR032675">
    <property type="entry name" value="LRR_dom_sf"/>
</dbReference>
<name>A0ABY4E3B5_9NEIS</name>